<keyword evidence="5 7" id="KW-1133">Transmembrane helix</keyword>
<evidence type="ECO:0000256" key="5">
    <source>
        <dbReference type="ARBA" id="ARBA00022989"/>
    </source>
</evidence>
<dbReference type="InterPro" id="IPR002771">
    <property type="entry name" value="Multi_antbiot-R_MarC"/>
</dbReference>
<keyword evidence="4 7" id="KW-0812">Transmembrane</keyword>
<dbReference type="RefSeq" id="WP_169558847.1">
    <property type="nucleotide sequence ID" value="NZ_BSNF01000001.1"/>
</dbReference>
<evidence type="ECO:0000256" key="6">
    <source>
        <dbReference type="ARBA" id="ARBA00023136"/>
    </source>
</evidence>
<keyword evidence="6 7" id="KW-0472">Membrane</keyword>
<evidence type="ECO:0000256" key="3">
    <source>
        <dbReference type="ARBA" id="ARBA00022475"/>
    </source>
</evidence>
<keyword evidence="3" id="KW-1003">Cell membrane</keyword>
<accession>A0ABQ5TZ84</accession>
<dbReference type="Proteomes" id="UP001161409">
    <property type="component" value="Unassembled WGS sequence"/>
</dbReference>
<evidence type="ECO:0000313" key="9">
    <source>
        <dbReference type="Proteomes" id="UP001161409"/>
    </source>
</evidence>
<feature type="transmembrane region" description="Helical" evidence="7">
    <location>
        <begin position="187"/>
        <end position="204"/>
    </location>
</feature>
<feature type="transmembrane region" description="Helical" evidence="7">
    <location>
        <begin position="153"/>
        <end position="175"/>
    </location>
</feature>
<reference evidence="8" key="2">
    <citation type="submission" date="2023-01" db="EMBL/GenBank/DDBJ databases">
        <title>Draft genome sequence of Sneathiella chinensis strain NBRC 103408.</title>
        <authorList>
            <person name="Sun Q."/>
            <person name="Mori K."/>
        </authorList>
    </citation>
    <scope>NUCLEOTIDE SEQUENCE</scope>
    <source>
        <strain evidence="8">NBRC 103408</strain>
    </source>
</reference>
<feature type="transmembrane region" description="Helical" evidence="7">
    <location>
        <begin position="12"/>
        <end position="33"/>
    </location>
</feature>
<sequence length="213" mass="22856">MLDPAVTELAITAFVTMFVIIDPIGVLSIFIGLTRTADIAYQRRMAIKGTLIGGAILTFFALFGAEFLSLLGVGIPAFRIAGGVMVFLIALEMVFDKRIQRRENRAEEMKSDPTLDDISVFPLAVPLISGPGAIASIMLLIGRAKGDLMLQSTVFAVLASVLLICLCLFMLAGPLSRILGQTFTHTLSRVLGVILAALAVQFILDGIRNSLMV</sequence>
<dbReference type="PANTHER" id="PTHR33508">
    <property type="entry name" value="UPF0056 MEMBRANE PROTEIN YHCE"/>
    <property type="match status" value="1"/>
</dbReference>
<dbReference type="Pfam" id="PF01914">
    <property type="entry name" value="MarC"/>
    <property type="match status" value="1"/>
</dbReference>
<name>A0ABQ5TZ84_9PROT</name>
<dbReference type="NCBIfam" id="TIGR00427">
    <property type="entry name" value="NAAT family transporter"/>
    <property type="match status" value="1"/>
</dbReference>
<evidence type="ECO:0000256" key="1">
    <source>
        <dbReference type="ARBA" id="ARBA00004651"/>
    </source>
</evidence>
<feature type="transmembrane region" description="Helical" evidence="7">
    <location>
        <begin position="45"/>
        <end position="65"/>
    </location>
</feature>
<gene>
    <name evidence="8" type="ORF">GCM10007924_00190</name>
</gene>
<dbReference type="EMBL" id="BSNF01000001">
    <property type="protein sequence ID" value="GLQ04798.1"/>
    <property type="molecule type" value="Genomic_DNA"/>
</dbReference>
<feature type="transmembrane region" description="Helical" evidence="7">
    <location>
        <begin position="77"/>
        <end position="95"/>
    </location>
</feature>
<protein>
    <recommendedName>
        <fullName evidence="7">UPF0056 membrane protein</fullName>
    </recommendedName>
</protein>
<comment type="similarity">
    <text evidence="2 7">Belongs to the UPF0056 (MarC) family.</text>
</comment>
<evidence type="ECO:0000256" key="7">
    <source>
        <dbReference type="RuleBase" id="RU362048"/>
    </source>
</evidence>
<evidence type="ECO:0000256" key="4">
    <source>
        <dbReference type="ARBA" id="ARBA00022692"/>
    </source>
</evidence>
<comment type="subcellular location">
    <subcellularLocation>
        <location evidence="1 7">Cell membrane</location>
        <topology evidence="1 7">Multi-pass membrane protein</topology>
    </subcellularLocation>
</comment>
<proteinExistence type="inferred from homology"/>
<evidence type="ECO:0000256" key="2">
    <source>
        <dbReference type="ARBA" id="ARBA00009784"/>
    </source>
</evidence>
<evidence type="ECO:0000313" key="8">
    <source>
        <dbReference type="EMBL" id="GLQ04798.1"/>
    </source>
</evidence>
<feature type="transmembrane region" description="Helical" evidence="7">
    <location>
        <begin position="118"/>
        <end position="141"/>
    </location>
</feature>
<keyword evidence="9" id="KW-1185">Reference proteome</keyword>
<comment type="caution">
    <text evidence="8">The sequence shown here is derived from an EMBL/GenBank/DDBJ whole genome shotgun (WGS) entry which is preliminary data.</text>
</comment>
<dbReference type="PANTHER" id="PTHR33508:SF1">
    <property type="entry name" value="UPF0056 MEMBRANE PROTEIN YHCE"/>
    <property type="match status" value="1"/>
</dbReference>
<reference evidence="8" key="1">
    <citation type="journal article" date="2014" name="Int. J. Syst. Evol. Microbiol.">
        <title>Complete genome of a new Firmicutes species belonging to the dominant human colonic microbiota ('Ruminococcus bicirculans') reveals two chromosomes and a selective capacity to utilize plant glucans.</title>
        <authorList>
            <consortium name="NISC Comparative Sequencing Program"/>
            <person name="Wegmann U."/>
            <person name="Louis P."/>
            <person name="Goesmann A."/>
            <person name="Henrissat B."/>
            <person name="Duncan S.H."/>
            <person name="Flint H.J."/>
        </authorList>
    </citation>
    <scope>NUCLEOTIDE SEQUENCE</scope>
    <source>
        <strain evidence="8">NBRC 103408</strain>
    </source>
</reference>
<organism evidence="8 9">
    <name type="scientific">Sneathiella chinensis</name>
    <dbReference type="NCBI Taxonomy" id="349750"/>
    <lineage>
        <taxon>Bacteria</taxon>
        <taxon>Pseudomonadati</taxon>
        <taxon>Pseudomonadota</taxon>
        <taxon>Alphaproteobacteria</taxon>
        <taxon>Sneathiellales</taxon>
        <taxon>Sneathiellaceae</taxon>
        <taxon>Sneathiella</taxon>
    </lineage>
</organism>